<evidence type="ECO:0000256" key="2">
    <source>
        <dbReference type="ARBA" id="ARBA00023239"/>
    </source>
</evidence>
<reference evidence="9 10" key="1">
    <citation type="submission" date="2024-09" db="EMBL/GenBank/DDBJ databases">
        <authorList>
            <person name="Sun Q."/>
            <person name="Mori K."/>
        </authorList>
    </citation>
    <scope>NUCLEOTIDE SEQUENCE [LARGE SCALE GENOMIC DNA]</scope>
    <source>
        <strain evidence="9 10">ATCC 51285</strain>
    </source>
</reference>
<sequence>MRLSLLFVTLLALVLSGCSSTPSSKSSGGRYAMDKDRGPSVQRDVSLIPDAEPQVEPYSKWGNRNPYQVWGKSYNVLPSHIGYRKDGIASWYGEKFHGHKTSNGELYDLYGMTAAHKSLPIPSYVRVTNLDNGRSVIVRVNDRGPFHDDREIDLSYAAAAKLGYADKGTARVRVEGIDAARWQREVGSSQVAKATAIGSTGITAEVIESRPVEQRVSHSVVKPTQPQVTINKPQPVIKPATPTATVNPGTGDYLQVAAFSSEQAAQQLQQRVKVELGEGRTRVFPVNINGQTFYRVKIGPLSSGENIGALESGLLNIGLGQPHLVHVP</sequence>
<dbReference type="RefSeq" id="WP_051527903.1">
    <property type="nucleotide sequence ID" value="NZ_JAUESS010000004.1"/>
</dbReference>
<keyword evidence="3 4" id="KW-0961">Cell wall biogenesis/degradation</keyword>
<dbReference type="PROSITE" id="PS51257">
    <property type="entry name" value="PROKAR_LIPOPROTEIN"/>
    <property type="match status" value="1"/>
</dbReference>
<comment type="subcellular location">
    <subcellularLocation>
        <location evidence="4">Cell membrane</location>
        <topology evidence="4">Lipid-anchor</topology>
    </subcellularLocation>
</comment>
<dbReference type="SUPFAM" id="SSF50685">
    <property type="entry name" value="Barwin-like endoglucanases"/>
    <property type="match status" value="1"/>
</dbReference>
<keyword evidence="1 7" id="KW-0732">Signal</keyword>
<dbReference type="NCBIfam" id="TIGR00413">
    <property type="entry name" value="rlpA"/>
    <property type="match status" value="1"/>
</dbReference>
<keyword evidence="10" id="KW-1185">Reference proteome</keyword>
<dbReference type="EC" id="4.2.2.-" evidence="4"/>
<feature type="chain" id="PRO_5045455046" description="Endolytic peptidoglycan transglycosylase RlpA" evidence="7">
    <location>
        <begin position="21"/>
        <end position="328"/>
    </location>
</feature>
<dbReference type="Pfam" id="PF03330">
    <property type="entry name" value="DPBB_1"/>
    <property type="match status" value="1"/>
</dbReference>
<protein>
    <recommendedName>
        <fullName evidence="4">Endolytic peptidoglycan transglycosylase RlpA</fullName>
        <ecNumber evidence="4">4.2.2.-</ecNumber>
    </recommendedName>
</protein>
<evidence type="ECO:0000256" key="4">
    <source>
        <dbReference type="HAMAP-Rule" id="MF_02071"/>
    </source>
</evidence>
<dbReference type="SUPFAM" id="SSF110997">
    <property type="entry name" value="Sporulation related repeat"/>
    <property type="match status" value="1"/>
</dbReference>
<evidence type="ECO:0000256" key="3">
    <source>
        <dbReference type="ARBA" id="ARBA00023316"/>
    </source>
</evidence>
<dbReference type="InterPro" id="IPR036680">
    <property type="entry name" value="SPOR-like_sf"/>
</dbReference>
<evidence type="ECO:0000259" key="8">
    <source>
        <dbReference type="PROSITE" id="PS51724"/>
    </source>
</evidence>
<accession>A0ABV5ZCY9</accession>
<keyword evidence="4" id="KW-0564">Palmitate</keyword>
<feature type="region of interest" description="Disordered" evidence="6">
    <location>
        <begin position="19"/>
        <end position="43"/>
    </location>
</feature>
<keyword evidence="4" id="KW-0449">Lipoprotein</keyword>
<dbReference type="InterPro" id="IPR009009">
    <property type="entry name" value="RlpA-like_DPBB"/>
</dbReference>
<organism evidence="9 10">
    <name type="scientific">Balneatrix alpica</name>
    <dbReference type="NCBI Taxonomy" id="75684"/>
    <lineage>
        <taxon>Bacteria</taxon>
        <taxon>Pseudomonadati</taxon>
        <taxon>Pseudomonadota</taxon>
        <taxon>Gammaproteobacteria</taxon>
        <taxon>Oceanospirillales</taxon>
        <taxon>Balneatrichaceae</taxon>
        <taxon>Balneatrix</taxon>
    </lineage>
</organism>
<dbReference type="PANTHER" id="PTHR34183">
    <property type="entry name" value="ENDOLYTIC PEPTIDOGLYCAN TRANSGLYCOSYLASE RLPA"/>
    <property type="match status" value="1"/>
</dbReference>
<dbReference type="Pfam" id="PF05036">
    <property type="entry name" value="SPOR"/>
    <property type="match status" value="1"/>
</dbReference>
<dbReference type="InterPro" id="IPR012997">
    <property type="entry name" value="RplA"/>
</dbReference>
<name>A0ABV5ZCY9_9GAMM</name>
<feature type="signal peptide" evidence="7">
    <location>
        <begin position="1"/>
        <end position="20"/>
    </location>
</feature>
<dbReference type="EMBL" id="JBHLZN010000004">
    <property type="protein sequence ID" value="MFB9887153.1"/>
    <property type="molecule type" value="Genomic_DNA"/>
</dbReference>
<evidence type="ECO:0000313" key="10">
    <source>
        <dbReference type="Proteomes" id="UP001589628"/>
    </source>
</evidence>
<dbReference type="InterPro" id="IPR036908">
    <property type="entry name" value="RlpA-like_sf"/>
</dbReference>
<evidence type="ECO:0000256" key="7">
    <source>
        <dbReference type="SAM" id="SignalP"/>
    </source>
</evidence>
<dbReference type="PROSITE" id="PS51724">
    <property type="entry name" value="SPOR"/>
    <property type="match status" value="1"/>
</dbReference>
<comment type="similarity">
    <text evidence="4 5">Belongs to the RlpA family.</text>
</comment>
<evidence type="ECO:0000313" key="9">
    <source>
        <dbReference type="EMBL" id="MFB9887153.1"/>
    </source>
</evidence>
<dbReference type="CDD" id="cd22268">
    <property type="entry name" value="DPBB_RlpA-like"/>
    <property type="match status" value="1"/>
</dbReference>
<gene>
    <name evidence="4" type="primary">rlpA</name>
    <name evidence="9" type="ORF">ACFFLH_12105</name>
</gene>
<dbReference type="HAMAP" id="MF_02071">
    <property type="entry name" value="RlpA"/>
    <property type="match status" value="1"/>
</dbReference>
<proteinExistence type="inferred from homology"/>
<dbReference type="Gene3D" id="3.30.70.1070">
    <property type="entry name" value="Sporulation related repeat"/>
    <property type="match status" value="1"/>
</dbReference>
<keyword evidence="4" id="KW-0472">Membrane</keyword>
<dbReference type="Proteomes" id="UP001589628">
    <property type="component" value="Unassembled WGS sequence"/>
</dbReference>
<dbReference type="PANTHER" id="PTHR34183:SF1">
    <property type="entry name" value="ENDOLYTIC PEPTIDOGLYCAN TRANSGLYCOSYLASE RLPA"/>
    <property type="match status" value="1"/>
</dbReference>
<dbReference type="InterPro" id="IPR007730">
    <property type="entry name" value="SPOR-like_dom"/>
</dbReference>
<evidence type="ECO:0000256" key="5">
    <source>
        <dbReference type="RuleBase" id="RU003495"/>
    </source>
</evidence>
<evidence type="ECO:0000256" key="6">
    <source>
        <dbReference type="SAM" id="MobiDB-lite"/>
    </source>
</evidence>
<feature type="compositionally biased region" description="Low complexity" evidence="6">
    <location>
        <begin position="19"/>
        <end position="29"/>
    </location>
</feature>
<keyword evidence="4" id="KW-1003">Cell membrane</keyword>
<dbReference type="Gene3D" id="2.40.40.10">
    <property type="entry name" value="RlpA-like domain"/>
    <property type="match status" value="1"/>
</dbReference>
<feature type="domain" description="SPOR" evidence="8">
    <location>
        <begin position="246"/>
        <end position="328"/>
    </location>
</feature>
<comment type="caution">
    <text evidence="9">The sequence shown here is derived from an EMBL/GenBank/DDBJ whole genome shotgun (WGS) entry which is preliminary data.</text>
</comment>
<keyword evidence="2 4" id="KW-0456">Lyase</keyword>
<evidence type="ECO:0000256" key="1">
    <source>
        <dbReference type="ARBA" id="ARBA00022729"/>
    </source>
</evidence>
<dbReference type="InterPro" id="IPR034718">
    <property type="entry name" value="RlpA"/>
</dbReference>
<comment type="function">
    <text evidence="4">Lytic transglycosylase with a strong preference for naked glycan strands that lack stem peptides.</text>
</comment>